<dbReference type="InterPro" id="IPR011006">
    <property type="entry name" value="CheY-like_superfamily"/>
</dbReference>
<reference evidence="6" key="1">
    <citation type="journal article" date="2021" name="PeerJ">
        <title>Extensive microbial diversity within the chicken gut microbiome revealed by metagenomics and culture.</title>
        <authorList>
            <person name="Gilroy R."/>
            <person name="Ravi A."/>
            <person name="Getino M."/>
            <person name="Pursley I."/>
            <person name="Horton D.L."/>
            <person name="Alikhan N.F."/>
            <person name="Baker D."/>
            <person name="Gharbi K."/>
            <person name="Hall N."/>
            <person name="Watson M."/>
            <person name="Adriaenssens E.M."/>
            <person name="Foster-Nyarko E."/>
            <person name="Jarju S."/>
            <person name="Secka A."/>
            <person name="Antonio M."/>
            <person name="Oren A."/>
            <person name="Chaudhuri R.R."/>
            <person name="La Ragione R."/>
            <person name="Hildebrand F."/>
            <person name="Pallen M.J."/>
        </authorList>
    </citation>
    <scope>NUCLEOTIDE SEQUENCE</scope>
    <source>
        <strain evidence="6">CHK178-16964</strain>
    </source>
</reference>
<dbReference type="Gene3D" id="3.40.50.2300">
    <property type="match status" value="1"/>
</dbReference>
<dbReference type="PANTHER" id="PTHR37299">
    <property type="entry name" value="TRANSCRIPTIONAL REGULATOR-RELATED"/>
    <property type="match status" value="1"/>
</dbReference>
<dbReference type="Gene3D" id="2.40.50.1020">
    <property type="entry name" value="LytTr DNA-binding domain"/>
    <property type="match status" value="1"/>
</dbReference>
<comment type="function">
    <text evidence="2">May play the central regulatory role in sporulation. It may be an element of the effector pathway responsible for the activation of sporulation genes in response to nutritional stress. Spo0A may act in concert with spo0H (a sigma factor) to control the expression of some genes that are critical to the sporulation process.</text>
</comment>
<dbReference type="InterPro" id="IPR046947">
    <property type="entry name" value="LytR-like"/>
</dbReference>
<dbReference type="SMART" id="SM00850">
    <property type="entry name" value="LytTR"/>
    <property type="match status" value="1"/>
</dbReference>
<dbReference type="PROSITE" id="PS50930">
    <property type="entry name" value="HTH_LYTTR"/>
    <property type="match status" value="1"/>
</dbReference>
<organism evidence="6 7">
    <name type="scientific">Candidatus Lachnoclostridium stercoravium</name>
    <dbReference type="NCBI Taxonomy" id="2838633"/>
    <lineage>
        <taxon>Bacteria</taxon>
        <taxon>Bacillati</taxon>
        <taxon>Bacillota</taxon>
        <taxon>Clostridia</taxon>
        <taxon>Lachnospirales</taxon>
        <taxon>Lachnospiraceae</taxon>
    </lineage>
</organism>
<evidence type="ECO:0000313" key="7">
    <source>
        <dbReference type="Proteomes" id="UP000823900"/>
    </source>
</evidence>
<evidence type="ECO:0000313" key="6">
    <source>
        <dbReference type="EMBL" id="HJA70273.1"/>
    </source>
</evidence>
<evidence type="ECO:0000259" key="5">
    <source>
        <dbReference type="PROSITE" id="PS50930"/>
    </source>
</evidence>
<dbReference type="Pfam" id="PF00072">
    <property type="entry name" value="Response_reg"/>
    <property type="match status" value="1"/>
</dbReference>
<dbReference type="Proteomes" id="UP000823900">
    <property type="component" value="Unassembled WGS sequence"/>
</dbReference>
<accession>A0A9D2HHH3</accession>
<proteinExistence type="predicted"/>
<feature type="domain" description="Response regulatory" evidence="4">
    <location>
        <begin position="2"/>
        <end position="121"/>
    </location>
</feature>
<dbReference type="GO" id="GO:0000156">
    <property type="term" value="F:phosphorelay response regulator activity"/>
    <property type="evidence" value="ECO:0007669"/>
    <property type="project" value="InterPro"/>
</dbReference>
<dbReference type="InterPro" id="IPR001789">
    <property type="entry name" value="Sig_transdc_resp-reg_receiver"/>
</dbReference>
<evidence type="ECO:0000256" key="2">
    <source>
        <dbReference type="ARBA" id="ARBA00024867"/>
    </source>
</evidence>
<evidence type="ECO:0000256" key="1">
    <source>
        <dbReference type="ARBA" id="ARBA00018672"/>
    </source>
</evidence>
<dbReference type="GO" id="GO:0003677">
    <property type="term" value="F:DNA binding"/>
    <property type="evidence" value="ECO:0007669"/>
    <property type="project" value="UniProtKB-KW"/>
</dbReference>
<reference evidence="6" key="2">
    <citation type="submission" date="2021-04" db="EMBL/GenBank/DDBJ databases">
        <authorList>
            <person name="Gilroy R."/>
        </authorList>
    </citation>
    <scope>NUCLEOTIDE SEQUENCE</scope>
    <source>
        <strain evidence="6">CHK178-16964</strain>
    </source>
</reference>
<comment type="caution">
    <text evidence="6">The sequence shown here is derived from an EMBL/GenBank/DDBJ whole genome shotgun (WGS) entry which is preliminary data.</text>
</comment>
<dbReference type="SUPFAM" id="SSF52172">
    <property type="entry name" value="CheY-like"/>
    <property type="match status" value="1"/>
</dbReference>
<dbReference type="PANTHER" id="PTHR37299:SF1">
    <property type="entry name" value="STAGE 0 SPORULATION PROTEIN A HOMOLOG"/>
    <property type="match status" value="1"/>
</dbReference>
<dbReference type="SMART" id="SM00448">
    <property type="entry name" value="REC"/>
    <property type="match status" value="1"/>
</dbReference>
<gene>
    <name evidence="6" type="ORF">IAA07_01675</name>
</gene>
<evidence type="ECO:0000259" key="4">
    <source>
        <dbReference type="PROSITE" id="PS50110"/>
    </source>
</evidence>
<dbReference type="AlphaFoldDB" id="A0A9D2HHH3"/>
<dbReference type="Pfam" id="PF04397">
    <property type="entry name" value="LytTR"/>
    <property type="match status" value="1"/>
</dbReference>
<feature type="domain" description="HTH LytTR-type" evidence="5">
    <location>
        <begin position="131"/>
        <end position="236"/>
    </location>
</feature>
<keyword evidence="3" id="KW-0597">Phosphoprotein</keyword>
<dbReference type="EMBL" id="DWZA01000016">
    <property type="protein sequence ID" value="HJA70273.1"/>
    <property type="molecule type" value="Genomic_DNA"/>
</dbReference>
<protein>
    <recommendedName>
        <fullName evidence="1">Stage 0 sporulation protein A homolog</fullName>
    </recommendedName>
</protein>
<dbReference type="PROSITE" id="PS50110">
    <property type="entry name" value="RESPONSE_REGULATORY"/>
    <property type="match status" value="1"/>
</dbReference>
<dbReference type="InterPro" id="IPR007492">
    <property type="entry name" value="LytTR_DNA-bd_dom"/>
</dbReference>
<keyword evidence="6" id="KW-0238">DNA-binding</keyword>
<feature type="modified residue" description="4-aspartylphosphate" evidence="3">
    <location>
        <position position="58"/>
    </location>
</feature>
<sequence>MKIAVVDDFQKDRDYLAIVLESYMKEQGIDGSVYGYPGGEEFLEAFNKSGRFDIVFLDIYMNGMDGMSVAKQLRQKDAECRLVFVTSSDSFAVEGYKVRAFRYLVKPYEKKELDDILDELFSGEKKERPYLEIREDRVSKKIYRDEIVMAELDGHYTIIHLKNGESARIRMTVRELADELKEPCFLECYRNLLVNLDYVEQVEDGRTGWEFFIMKGAGKAPIQKTRRMQVRQYFADYLFQKAQRGEGSHGR</sequence>
<name>A0A9D2HHH3_9FIRM</name>
<evidence type="ECO:0000256" key="3">
    <source>
        <dbReference type="PROSITE-ProRule" id="PRU00169"/>
    </source>
</evidence>